<name>A0A1C7MAL8_GRIFR</name>
<accession>A0A1C7MAL8</accession>
<protein>
    <recommendedName>
        <fullName evidence="3">N-acetyltransferase domain-containing protein</fullName>
    </recommendedName>
</protein>
<dbReference type="AlphaFoldDB" id="A0A1C7MAL8"/>
<sequence>MRLWQDHLSHPSSIILYLSPEYTPDEPVAFLFAYPRRHATSLRGGQKESLHIWIAGVLPKRRKEGCLARLINELDSNAFLTTCTNPTQFPDMWRWLTRRGWVVDQELGGGKVMLSKRASE</sequence>
<dbReference type="Proteomes" id="UP000092993">
    <property type="component" value="Unassembled WGS sequence"/>
</dbReference>
<comment type="caution">
    <text evidence="1">The sequence shown here is derived from an EMBL/GenBank/DDBJ whole genome shotgun (WGS) entry which is preliminary data.</text>
</comment>
<gene>
    <name evidence="1" type="ORF">A0H81_06452</name>
</gene>
<evidence type="ECO:0000313" key="2">
    <source>
        <dbReference type="Proteomes" id="UP000092993"/>
    </source>
</evidence>
<evidence type="ECO:0008006" key="3">
    <source>
        <dbReference type="Google" id="ProtNLM"/>
    </source>
</evidence>
<dbReference type="STRING" id="5627.A0A1C7MAL8"/>
<proteinExistence type="predicted"/>
<dbReference type="EMBL" id="LUGG01000006">
    <property type="protein sequence ID" value="OBZ73852.1"/>
    <property type="molecule type" value="Genomic_DNA"/>
</dbReference>
<dbReference type="OMA" id="LHIWIAG"/>
<organism evidence="1 2">
    <name type="scientific">Grifola frondosa</name>
    <name type="common">Maitake</name>
    <name type="synonym">Polyporus frondosus</name>
    <dbReference type="NCBI Taxonomy" id="5627"/>
    <lineage>
        <taxon>Eukaryota</taxon>
        <taxon>Fungi</taxon>
        <taxon>Dikarya</taxon>
        <taxon>Basidiomycota</taxon>
        <taxon>Agaricomycotina</taxon>
        <taxon>Agaricomycetes</taxon>
        <taxon>Polyporales</taxon>
        <taxon>Grifolaceae</taxon>
        <taxon>Grifola</taxon>
    </lineage>
</organism>
<evidence type="ECO:0000313" key="1">
    <source>
        <dbReference type="EMBL" id="OBZ73852.1"/>
    </source>
</evidence>
<keyword evidence="2" id="KW-1185">Reference proteome</keyword>
<reference evidence="1 2" key="1">
    <citation type="submission" date="2016-03" db="EMBL/GenBank/DDBJ databases">
        <title>Whole genome sequencing of Grifola frondosa 9006-11.</title>
        <authorList>
            <person name="Min B."/>
            <person name="Park H."/>
            <person name="Kim J.-G."/>
            <person name="Cho H."/>
            <person name="Oh Y.-L."/>
            <person name="Kong W.-S."/>
            <person name="Choi I.-G."/>
        </authorList>
    </citation>
    <scope>NUCLEOTIDE SEQUENCE [LARGE SCALE GENOMIC DNA]</scope>
    <source>
        <strain evidence="1 2">9006-11</strain>
    </source>
</reference>